<keyword evidence="2" id="KW-1185">Reference proteome</keyword>
<evidence type="ECO:0000313" key="2">
    <source>
        <dbReference type="Proteomes" id="UP001416858"/>
    </source>
</evidence>
<dbReference type="EMBL" id="BAABRO010000009">
    <property type="protein sequence ID" value="GAA5508450.1"/>
    <property type="molecule type" value="Genomic_DNA"/>
</dbReference>
<dbReference type="RefSeq" id="WP_345685227.1">
    <property type="nucleotide sequence ID" value="NZ_BAABRO010000009.1"/>
</dbReference>
<dbReference type="Proteomes" id="UP001416858">
    <property type="component" value="Unassembled WGS sequence"/>
</dbReference>
<gene>
    <name evidence="1" type="ORF">Rcae01_03916</name>
</gene>
<dbReference type="Gene3D" id="3.40.50.2000">
    <property type="entry name" value="Glycogen Phosphorylase B"/>
    <property type="match status" value="1"/>
</dbReference>
<sequence length="159" mass="17826">MFDVYAPLMSLPRIFGTAFETIPAKVPYLKAEPELVSVWRDRLPPKPGWRVGLCWQGSQLNRGDRRRSIPLQEFKPCLESADDQVITVQLDVVVTVDTAIKHLAGALGVSTFLLLKCTPDWRWLGARNDSPWCPAMRLLRRSALSSWANVIDALGSADH</sequence>
<comment type="caution">
    <text evidence="1">The sequence shown here is derived from an EMBL/GenBank/DDBJ whole genome shotgun (WGS) entry which is preliminary data.</text>
</comment>
<organism evidence="1 2">
    <name type="scientific">Novipirellula caenicola</name>
    <dbReference type="NCBI Taxonomy" id="1536901"/>
    <lineage>
        <taxon>Bacteria</taxon>
        <taxon>Pseudomonadati</taxon>
        <taxon>Planctomycetota</taxon>
        <taxon>Planctomycetia</taxon>
        <taxon>Pirellulales</taxon>
        <taxon>Pirellulaceae</taxon>
        <taxon>Novipirellula</taxon>
    </lineage>
</organism>
<protein>
    <submittedName>
        <fullName evidence="1">Uncharacterized protein</fullName>
    </submittedName>
</protein>
<reference evidence="1 2" key="1">
    <citation type="submission" date="2024-02" db="EMBL/GenBank/DDBJ databases">
        <title>Rhodopirellula caenicola NBRC 110016.</title>
        <authorList>
            <person name="Ichikawa N."/>
            <person name="Katano-Makiyama Y."/>
            <person name="Hidaka K."/>
        </authorList>
    </citation>
    <scope>NUCLEOTIDE SEQUENCE [LARGE SCALE GENOMIC DNA]</scope>
    <source>
        <strain evidence="1 2">NBRC 110016</strain>
    </source>
</reference>
<proteinExistence type="predicted"/>
<accession>A0ABP9VV06</accession>
<evidence type="ECO:0000313" key="1">
    <source>
        <dbReference type="EMBL" id="GAA5508450.1"/>
    </source>
</evidence>
<dbReference type="SUPFAM" id="SSF53756">
    <property type="entry name" value="UDP-Glycosyltransferase/glycogen phosphorylase"/>
    <property type="match status" value="1"/>
</dbReference>
<name>A0ABP9VV06_9BACT</name>